<protein>
    <submittedName>
        <fullName evidence="1">Uncharacterized protein</fullName>
    </submittedName>
</protein>
<accession>A0A1X7TFH6</accession>
<proteinExistence type="predicted"/>
<dbReference type="OrthoDB" id="2157241at2759"/>
<name>A0A1X7TFH6_AMPQE</name>
<dbReference type="InParanoid" id="A0A1X7TFH6"/>
<sequence>MIVTGIGHVYENDFITFSHHKIGGTLGKLLKFFKKYNILKYKSASNEFCSVAHETSDASVIGQLRSKENELKSMAMIAAEPTEQRKKILRNTYGLRENPNPLFKLSVDFFKSTPVESLHAILLGACKYMLRQFMKDRSSAEKKEILARINAFTYCGFSCRITGNIAYYYKSFVGRDFKAMMRLVLFVFQPYFSDSTQKCWFLLSKVFRLAYCVAFFIGDAEYWKITCQEFVQATTEYMPEY</sequence>
<reference evidence="1" key="1">
    <citation type="submission" date="2017-05" db="UniProtKB">
        <authorList>
            <consortium name="EnsemblMetazoa"/>
        </authorList>
    </citation>
    <scope>IDENTIFICATION</scope>
</reference>
<evidence type="ECO:0000313" key="1">
    <source>
        <dbReference type="EnsemblMetazoa" id="Aqu2.1.13268_001"/>
    </source>
</evidence>
<organism evidence="1">
    <name type="scientific">Amphimedon queenslandica</name>
    <name type="common">Sponge</name>
    <dbReference type="NCBI Taxonomy" id="400682"/>
    <lineage>
        <taxon>Eukaryota</taxon>
        <taxon>Metazoa</taxon>
        <taxon>Porifera</taxon>
        <taxon>Demospongiae</taxon>
        <taxon>Heteroscleromorpha</taxon>
        <taxon>Haplosclerida</taxon>
        <taxon>Niphatidae</taxon>
        <taxon>Amphimedon</taxon>
    </lineage>
</organism>
<dbReference type="AlphaFoldDB" id="A0A1X7TFH6"/>
<dbReference type="EnsemblMetazoa" id="Aqu2.1.13268_001">
    <property type="protein sequence ID" value="Aqu2.1.13268_001"/>
    <property type="gene ID" value="Aqu2.1.13268"/>
</dbReference>